<keyword evidence="1" id="KW-1133">Transmembrane helix</keyword>
<evidence type="ECO:0000313" key="3">
    <source>
        <dbReference type="Proteomes" id="UP000298179"/>
    </source>
</evidence>
<feature type="transmembrane region" description="Helical" evidence="1">
    <location>
        <begin position="23"/>
        <end position="48"/>
    </location>
</feature>
<accession>A0A4Y8RC92</accession>
<reference evidence="2 3" key="1">
    <citation type="submission" date="2019-03" db="EMBL/GenBank/DDBJ databases">
        <title>Jiella endophytica sp. nov., a novel endophytic bacterium isolated from root of Ficus microcarpa Linn. f.</title>
        <authorList>
            <person name="Tuo L."/>
        </authorList>
    </citation>
    <scope>NUCLEOTIDE SEQUENCE [LARGE SCALE GENOMIC DNA]</scope>
    <source>
        <strain evidence="2 3">CBS5Q-3</strain>
    </source>
</reference>
<comment type="caution">
    <text evidence="2">The sequence shown here is derived from an EMBL/GenBank/DDBJ whole genome shotgun (WGS) entry which is preliminary data.</text>
</comment>
<evidence type="ECO:0008006" key="4">
    <source>
        <dbReference type="Google" id="ProtNLM"/>
    </source>
</evidence>
<keyword evidence="1" id="KW-0812">Transmembrane</keyword>
<dbReference type="AlphaFoldDB" id="A0A4Y8RC92"/>
<name>A0A4Y8RC92_9HYPH</name>
<proteinExistence type="predicted"/>
<dbReference type="EMBL" id="SOZD01000006">
    <property type="protein sequence ID" value="TFF19669.1"/>
    <property type="molecule type" value="Genomic_DNA"/>
</dbReference>
<keyword evidence="1" id="KW-0472">Membrane</keyword>
<dbReference type="Proteomes" id="UP000298179">
    <property type="component" value="Unassembled WGS sequence"/>
</dbReference>
<organism evidence="2 3">
    <name type="scientific">Jiella endophytica</name>
    <dbReference type="NCBI Taxonomy" id="2558362"/>
    <lineage>
        <taxon>Bacteria</taxon>
        <taxon>Pseudomonadati</taxon>
        <taxon>Pseudomonadota</taxon>
        <taxon>Alphaproteobacteria</taxon>
        <taxon>Hyphomicrobiales</taxon>
        <taxon>Aurantimonadaceae</taxon>
        <taxon>Jiella</taxon>
    </lineage>
</organism>
<keyword evidence="3" id="KW-1185">Reference proteome</keyword>
<gene>
    <name evidence="2" type="ORF">E3C22_18400</name>
</gene>
<evidence type="ECO:0000313" key="2">
    <source>
        <dbReference type="EMBL" id="TFF19669.1"/>
    </source>
</evidence>
<feature type="transmembrane region" description="Helical" evidence="1">
    <location>
        <begin position="68"/>
        <end position="88"/>
    </location>
</feature>
<protein>
    <recommendedName>
        <fullName evidence="4">DUF4760 domain-containing protein</fullName>
    </recommendedName>
</protein>
<evidence type="ECO:0000256" key="1">
    <source>
        <dbReference type="SAM" id="Phobius"/>
    </source>
</evidence>
<dbReference type="RefSeq" id="WP_134763349.1">
    <property type="nucleotide sequence ID" value="NZ_SOZD01000006.1"/>
</dbReference>
<sequence length="264" mass="29475">MDRSENAKGDAQRPSARGWNSKLLTLVAVGAASFVVELLFLAIFFGISTAPGSVGGGALGSIRSALEMLYFAAGIGALCLAVGAFMTARKQLDHIIDQNEQARHSRLAFAYIEITNRFYSPEMQLSRRSLRGLMRQFDRLDPAVRESTTLSAFAHSRLLELLEEHLHSVEVYPHVQTRYVKTVRFLDFVEDIAVLVRKNYLKADDVFELMGTILSDMGTLMDEHIRWNRIEGKSRSLYANAAWLCGEAVAYQAERNAGEEATPR</sequence>